<evidence type="ECO:0000256" key="11">
    <source>
        <dbReference type="ARBA" id="ARBA00023136"/>
    </source>
</evidence>
<reference evidence="17" key="1">
    <citation type="submission" date="2015-12" db="EMBL/GenBank/DDBJ databases">
        <title>De novo transcriptome assembly of four potential Pierce s Disease insect vectors from Arizona vineyards.</title>
        <authorList>
            <person name="Tassone E.E."/>
        </authorList>
    </citation>
    <scope>NUCLEOTIDE SEQUENCE</scope>
</reference>
<protein>
    <recommendedName>
        <fullName evidence="5">Beta-sarcoglycan</fullName>
    </recommendedName>
</protein>
<evidence type="ECO:0000256" key="8">
    <source>
        <dbReference type="ARBA" id="ARBA00022692"/>
    </source>
</evidence>
<keyword evidence="7" id="KW-0963">Cytoplasm</keyword>
<keyword evidence="10 16" id="KW-1133">Transmembrane helix</keyword>
<evidence type="ECO:0000256" key="3">
    <source>
        <dbReference type="ARBA" id="ARBA00004274"/>
    </source>
</evidence>
<keyword evidence="14" id="KW-0206">Cytoskeleton</keyword>
<feature type="transmembrane region" description="Helical" evidence="16">
    <location>
        <begin position="61"/>
        <end position="85"/>
    </location>
</feature>
<evidence type="ECO:0000256" key="15">
    <source>
        <dbReference type="ARBA" id="ARBA00026041"/>
    </source>
</evidence>
<evidence type="ECO:0000256" key="6">
    <source>
        <dbReference type="ARBA" id="ARBA00022475"/>
    </source>
</evidence>
<dbReference type="PANTHER" id="PTHR21142:SF2">
    <property type="entry name" value="BETA-SARCOGLYCAN"/>
    <property type="match status" value="1"/>
</dbReference>
<evidence type="ECO:0000313" key="17">
    <source>
        <dbReference type="EMBL" id="JAS14670.1"/>
    </source>
</evidence>
<evidence type="ECO:0000256" key="9">
    <source>
        <dbReference type="ARBA" id="ARBA00022968"/>
    </source>
</evidence>
<organism evidence="17">
    <name type="scientific">Clastoptera arizonana</name>
    <name type="common">Arizona spittle bug</name>
    <dbReference type="NCBI Taxonomy" id="38151"/>
    <lineage>
        <taxon>Eukaryota</taxon>
        <taxon>Metazoa</taxon>
        <taxon>Ecdysozoa</taxon>
        <taxon>Arthropoda</taxon>
        <taxon>Hexapoda</taxon>
        <taxon>Insecta</taxon>
        <taxon>Pterygota</taxon>
        <taxon>Neoptera</taxon>
        <taxon>Paraneoptera</taxon>
        <taxon>Hemiptera</taxon>
        <taxon>Auchenorrhyncha</taxon>
        <taxon>Cercopoidea</taxon>
        <taxon>Clastopteridae</taxon>
        <taxon>Clastoptera</taxon>
    </lineage>
</organism>
<evidence type="ECO:0000256" key="12">
    <source>
        <dbReference type="ARBA" id="ARBA00023157"/>
    </source>
</evidence>
<evidence type="ECO:0000256" key="7">
    <source>
        <dbReference type="ARBA" id="ARBA00022490"/>
    </source>
</evidence>
<evidence type="ECO:0000256" key="2">
    <source>
        <dbReference type="ARBA" id="ARBA00004245"/>
    </source>
</evidence>
<comment type="similarity">
    <text evidence="4">Belongs to the sarcoglycan beta/delta/gamma/zeta family.</text>
</comment>
<gene>
    <name evidence="17" type="ORF">g.14805</name>
</gene>
<dbReference type="AlphaFoldDB" id="A0A1B6CMK0"/>
<evidence type="ECO:0000256" key="16">
    <source>
        <dbReference type="SAM" id="Phobius"/>
    </source>
</evidence>
<evidence type="ECO:0000256" key="4">
    <source>
        <dbReference type="ARBA" id="ARBA00007574"/>
    </source>
</evidence>
<evidence type="ECO:0000256" key="14">
    <source>
        <dbReference type="ARBA" id="ARBA00023212"/>
    </source>
</evidence>
<dbReference type="EMBL" id="GEDC01022628">
    <property type="protein sequence ID" value="JAS14670.1"/>
    <property type="molecule type" value="Transcribed_RNA"/>
</dbReference>
<dbReference type="GO" id="GO:0007517">
    <property type="term" value="P:muscle organ development"/>
    <property type="evidence" value="ECO:0007669"/>
    <property type="project" value="InterPro"/>
</dbReference>
<keyword evidence="9" id="KW-0735">Signal-anchor</keyword>
<evidence type="ECO:0000256" key="13">
    <source>
        <dbReference type="ARBA" id="ARBA00023180"/>
    </source>
</evidence>
<dbReference type="Pfam" id="PF04790">
    <property type="entry name" value="Sarcoglycan_1"/>
    <property type="match status" value="1"/>
</dbReference>
<sequence>MASSRDSQVTPESGMATMSFRDKTLLKRNINRHHNNNMSAGYVPVHEESLHKTGLRGRKTYAFWTLVGLLSLMAIANMVLTCIIFKVLRIWPRMESFEILPEQSIIKFHGKTDLDQILKQDGKIEGFKGEPIKITGQSGPVNIDLLDANGNLQRKLKMQDNETHFQGIDSFEVHDPVSGKVIFSTASPNFRLPKGVHNINVVTAKTNRITSPFNKTLTLKSDSFTRLKGNEGTKVEGKEILWSADQFIFLRSVNGSIIFNSTKGVYIDVKNIPSVTHSSDKQLVGQFKICVCMPEGKLFKVPVSPDQDSHLACNINITYPHVDPCK</sequence>
<dbReference type="InterPro" id="IPR006875">
    <property type="entry name" value="Sarcoglycan"/>
</dbReference>
<evidence type="ECO:0000256" key="1">
    <source>
        <dbReference type="ARBA" id="ARBA00002860"/>
    </source>
</evidence>
<keyword evidence="8 16" id="KW-0812">Transmembrane</keyword>
<comment type="function">
    <text evidence="1">Component of the sarcoglycan complex, a subcomplex of the dystrophin-glycoprotein complex which forms a link between the F-actin cytoskeleton and the extracellular matrix.</text>
</comment>
<dbReference type="GO" id="GO:0016012">
    <property type="term" value="C:sarcoglycan complex"/>
    <property type="evidence" value="ECO:0007669"/>
    <property type="project" value="InterPro"/>
</dbReference>
<evidence type="ECO:0000256" key="5">
    <source>
        <dbReference type="ARBA" id="ARBA00015329"/>
    </source>
</evidence>
<dbReference type="GO" id="GO:0005856">
    <property type="term" value="C:cytoskeleton"/>
    <property type="evidence" value="ECO:0007669"/>
    <property type="project" value="UniProtKB-SubCell"/>
</dbReference>
<keyword evidence="13" id="KW-0325">Glycoprotein</keyword>
<keyword evidence="11 16" id="KW-0472">Membrane</keyword>
<evidence type="ECO:0000256" key="10">
    <source>
        <dbReference type="ARBA" id="ARBA00022989"/>
    </source>
</evidence>
<keyword evidence="6" id="KW-1003">Cell membrane</keyword>
<comment type="subunit">
    <text evidence="15">Cross-link to form 2 major subcomplexes: one consisting of SGCB, SGCD and SGCG and the other consisting of SGCB and SGCD. The association between SGCB and SGCG is particularly strong while SGCA is loosely associated with the other sarcoglycans.</text>
</comment>
<proteinExistence type="inferred from homology"/>
<keyword evidence="12" id="KW-1015">Disulfide bond</keyword>
<dbReference type="GO" id="GO:0042383">
    <property type="term" value="C:sarcolemma"/>
    <property type="evidence" value="ECO:0007669"/>
    <property type="project" value="UniProtKB-SubCell"/>
</dbReference>
<dbReference type="PANTHER" id="PTHR21142">
    <property type="entry name" value="SARCOGLYCANS"/>
    <property type="match status" value="1"/>
</dbReference>
<name>A0A1B6CMK0_9HEMI</name>
<comment type="subcellular location">
    <subcellularLocation>
        <location evidence="3">Cell membrane</location>
        <location evidence="3">Sarcolemma</location>
        <topology evidence="3">Single-pass type II membrane protein</topology>
    </subcellularLocation>
    <subcellularLocation>
        <location evidence="2">Cytoplasm</location>
        <location evidence="2">Cytoskeleton</location>
    </subcellularLocation>
</comment>
<accession>A0A1B6CMK0</accession>
<dbReference type="InterPro" id="IPR027659">
    <property type="entry name" value="Sgcb"/>
</dbReference>